<name>A0A4Z2G169_9TELE</name>
<sequence>MLSHGGAVKQLGVRTREAYGYGTSAPPDPDPVTPSRRHVGNAAPWNARITGAHALPELRKKSGRVNTDADIDFTKGSPCLPRGDKAHTQVDAGVSVESRAAAASADCCAHSHDRRTSTQYGEEARGGLATRGSIQTQMGALFVGQVQVYVVKALLCGGRLRVCGKGLLSREGKLSGVVGHSTVTPQHAFKAQPAGHSLGVFWKEGGSGGRGSRGRGSEGSRGKKGLRAVASASLEVGPDNFSPVVRVGSGFGEGEI</sequence>
<dbReference type="EMBL" id="SRLO01000751">
    <property type="protein sequence ID" value="TNN47247.1"/>
    <property type="molecule type" value="Genomic_DNA"/>
</dbReference>
<evidence type="ECO:0000313" key="2">
    <source>
        <dbReference type="EMBL" id="TNN47247.1"/>
    </source>
</evidence>
<dbReference type="Proteomes" id="UP000314294">
    <property type="component" value="Unassembled WGS sequence"/>
</dbReference>
<comment type="caution">
    <text evidence="2">The sequence shown here is derived from an EMBL/GenBank/DDBJ whole genome shotgun (WGS) entry which is preliminary data.</text>
</comment>
<keyword evidence="3" id="KW-1185">Reference proteome</keyword>
<evidence type="ECO:0000256" key="1">
    <source>
        <dbReference type="SAM" id="MobiDB-lite"/>
    </source>
</evidence>
<dbReference type="AlphaFoldDB" id="A0A4Z2G169"/>
<proteinExistence type="predicted"/>
<organism evidence="2 3">
    <name type="scientific">Liparis tanakae</name>
    <name type="common">Tanaka's snailfish</name>
    <dbReference type="NCBI Taxonomy" id="230148"/>
    <lineage>
        <taxon>Eukaryota</taxon>
        <taxon>Metazoa</taxon>
        <taxon>Chordata</taxon>
        <taxon>Craniata</taxon>
        <taxon>Vertebrata</taxon>
        <taxon>Euteleostomi</taxon>
        <taxon>Actinopterygii</taxon>
        <taxon>Neopterygii</taxon>
        <taxon>Teleostei</taxon>
        <taxon>Neoteleostei</taxon>
        <taxon>Acanthomorphata</taxon>
        <taxon>Eupercaria</taxon>
        <taxon>Perciformes</taxon>
        <taxon>Cottioidei</taxon>
        <taxon>Cottales</taxon>
        <taxon>Liparidae</taxon>
        <taxon>Liparis</taxon>
    </lineage>
</organism>
<accession>A0A4Z2G169</accession>
<evidence type="ECO:0000313" key="3">
    <source>
        <dbReference type="Proteomes" id="UP000314294"/>
    </source>
</evidence>
<reference evidence="2 3" key="1">
    <citation type="submission" date="2019-03" db="EMBL/GenBank/DDBJ databases">
        <title>First draft genome of Liparis tanakae, snailfish: a comprehensive survey of snailfish specific genes.</title>
        <authorList>
            <person name="Kim W."/>
            <person name="Song I."/>
            <person name="Jeong J.-H."/>
            <person name="Kim D."/>
            <person name="Kim S."/>
            <person name="Ryu S."/>
            <person name="Song J.Y."/>
            <person name="Lee S.K."/>
        </authorList>
    </citation>
    <scope>NUCLEOTIDE SEQUENCE [LARGE SCALE GENOMIC DNA]</scope>
    <source>
        <tissue evidence="2">Muscle</tissue>
    </source>
</reference>
<feature type="region of interest" description="Disordered" evidence="1">
    <location>
        <begin position="202"/>
        <end position="224"/>
    </location>
</feature>
<gene>
    <name evidence="2" type="ORF">EYF80_042555</name>
</gene>
<protein>
    <submittedName>
        <fullName evidence="2">Uncharacterized protein</fullName>
    </submittedName>
</protein>